<accession>A0A7W7BUG7</accession>
<keyword evidence="1" id="KW-1133">Transmembrane helix</keyword>
<keyword evidence="1" id="KW-0472">Membrane</keyword>
<reference evidence="2 3" key="1">
    <citation type="submission" date="2020-08" db="EMBL/GenBank/DDBJ databases">
        <title>Sequencing the genomes of 1000 actinobacteria strains.</title>
        <authorList>
            <person name="Klenk H.-P."/>
        </authorList>
    </citation>
    <scope>NUCLEOTIDE SEQUENCE [LARGE SCALE GENOMIC DNA]</scope>
    <source>
        <strain evidence="2 3">DSM 24947</strain>
    </source>
</reference>
<dbReference type="Proteomes" id="UP000573729">
    <property type="component" value="Unassembled WGS sequence"/>
</dbReference>
<evidence type="ECO:0000256" key="1">
    <source>
        <dbReference type="SAM" id="Phobius"/>
    </source>
</evidence>
<proteinExistence type="predicted"/>
<comment type="caution">
    <text evidence="2">The sequence shown here is derived from an EMBL/GenBank/DDBJ whole genome shotgun (WGS) entry which is preliminary data.</text>
</comment>
<dbReference type="AlphaFoldDB" id="A0A7W7BUG7"/>
<dbReference type="RefSeq" id="WP_184218836.1">
    <property type="nucleotide sequence ID" value="NZ_JACHMD010000001.1"/>
</dbReference>
<feature type="transmembrane region" description="Helical" evidence="1">
    <location>
        <begin position="106"/>
        <end position="125"/>
    </location>
</feature>
<sequence>MALFATFVALLSHVAGGGEVPGWLGVFVPLVLASAVSTVVVSHRLSMWRLSVAVIASQLLFHTLFTLGGPSGAFLLHGHLHGHHDGEVAASVATVTATTTHDHDGGVMWAAHAVAAVITVAGIYVGERSVLLAAAAVRAARTWLDRKTISFTATLSATFDSPRQVVRGVVRALRSLCVLPGDRHRGPPLSFGI</sequence>
<name>A0A7W7BUG7_9MICO</name>
<organism evidence="2 3">
    <name type="scientific">Microbacterium marinum</name>
    <dbReference type="NCBI Taxonomy" id="421115"/>
    <lineage>
        <taxon>Bacteria</taxon>
        <taxon>Bacillati</taxon>
        <taxon>Actinomycetota</taxon>
        <taxon>Actinomycetes</taxon>
        <taxon>Micrococcales</taxon>
        <taxon>Microbacteriaceae</taxon>
        <taxon>Microbacterium</taxon>
    </lineage>
</organism>
<gene>
    <name evidence="2" type="ORF">BKA24_002543</name>
</gene>
<keyword evidence="3" id="KW-1185">Reference proteome</keyword>
<protein>
    <submittedName>
        <fullName evidence="2">Uncharacterized protein</fullName>
    </submittedName>
</protein>
<evidence type="ECO:0000313" key="2">
    <source>
        <dbReference type="EMBL" id="MBB4667834.1"/>
    </source>
</evidence>
<dbReference type="EMBL" id="JACHMD010000001">
    <property type="protein sequence ID" value="MBB4667834.1"/>
    <property type="molecule type" value="Genomic_DNA"/>
</dbReference>
<feature type="transmembrane region" description="Helical" evidence="1">
    <location>
        <begin position="52"/>
        <end position="76"/>
    </location>
</feature>
<feature type="transmembrane region" description="Helical" evidence="1">
    <location>
        <begin position="27"/>
        <end position="45"/>
    </location>
</feature>
<evidence type="ECO:0000313" key="3">
    <source>
        <dbReference type="Proteomes" id="UP000573729"/>
    </source>
</evidence>
<keyword evidence="1" id="KW-0812">Transmembrane</keyword>